<evidence type="ECO:0000313" key="4">
    <source>
        <dbReference type="Proteomes" id="UP001195483"/>
    </source>
</evidence>
<reference evidence="3" key="3">
    <citation type="submission" date="2023-05" db="EMBL/GenBank/DDBJ databases">
        <authorList>
            <person name="Smith C.H."/>
        </authorList>
    </citation>
    <scope>NUCLEOTIDE SEQUENCE</scope>
    <source>
        <strain evidence="3">CHS0354</strain>
        <tissue evidence="3">Mantle</tissue>
    </source>
</reference>
<accession>A0AAE0SJ13</accession>
<dbReference type="PANTHER" id="PTHR24252:SF7">
    <property type="entry name" value="HYALIN"/>
    <property type="match status" value="1"/>
</dbReference>
<dbReference type="SUPFAM" id="SSF50494">
    <property type="entry name" value="Trypsin-like serine proteases"/>
    <property type="match status" value="1"/>
</dbReference>
<dbReference type="Proteomes" id="UP001195483">
    <property type="component" value="Unassembled WGS sequence"/>
</dbReference>
<dbReference type="InterPro" id="IPR001254">
    <property type="entry name" value="Trypsin_dom"/>
</dbReference>
<gene>
    <name evidence="3" type="ORF">CHS0354_008144</name>
</gene>
<dbReference type="InterPro" id="IPR043504">
    <property type="entry name" value="Peptidase_S1_PA_chymotrypsin"/>
</dbReference>
<dbReference type="EMBL" id="JAEAOA010000547">
    <property type="protein sequence ID" value="KAK3592609.1"/>
    <property type="molecule type" value="Genomic_DNA"/>
</dbReference>
<evidence type="ECO:0000259" key="2">
    <source>
        <dbReference type="PROSITE" id="PS50240"/>
    </source>
</evidence>
<organism evidence="3 4">
    <name type="scientific">Potamilus streckersoni</name>
    <dbReference type="NCBI Taxonomy" id="2493646"/>
    <lineage>
        <taxon>Eukaryota</taxon>
        <taxon>Metazoa</taxon>
        <taxon>Spiralia</taxon>
        <taxon>Lophotrochozoa</taxon>
        <taxon>Mollusca</taxon>
        <taxon>Bivalvia</taxon>
        <taxon>Autobranchia</taxon>
        <taxon>Heteroconchia</taxon>
        <taxon>Palaeoheterodonta</taxon>
        <taxon>Unionida</taxon>
        <taxon>Unionoidea</taxon>
        <taxon>Unionidae</taxon>
        <taxon>Ambleminae</taxon>
        <taxon>Lampsilini</taxon>
        <taxon>Potamilus</taxon>
    </lineage>
</organism>
<keyword evidence="1" id="KW-1015">Disulfide bond</keyword>
<reference evidence="3" key="1">
    <citation type="journal article" date="2021" name="Genome Biol. Evol.">
        <title>A High-Quality Reference Genome for a Parasitic Bivalve with Doubly Uniparental Inheritance (Bivalvia: Unionida).</title>
        <authorList>
            <person name="Smith C.H."/>
        </authorList>
    </citation>
    <scope>NUCLEOTIDE SEQUENCE</scope>
    <source>
        <strain evidence="3">CHS0354</strain>
    </source>
</reference>
<evidence type="ECO:0000256" key="1">
    <source>
        <dbReference type="ARBA" id="ARBA00023157"/>
    </source>
</evidence>
<dbReference type="SMART" id="SM00020">
    <property type="entry name" value="Tryp_SPc"/>
    <property type="match status" value="1"/>
</dbReference>
<name>A0AAE0SJ13_9BIVA</name>
<feature type="domain" description="Peptidase S1" evidence="2">
    <location>
        <begin position="1"/>
        <end position="145"/>
    </location>
</feature>
<dbReference type="Gene3D" id="2.40.10.10">
    <property type="entry name" value="Trypsin-like serine proteases"/>
    <property type="match status" value="1"/>
</dbReference>
<dbReference type="GO" id="GO:0006508">
    <property type="term" value="P:proteolysis"/>
    <property type="evidence" value="ECO:0007669"/>
    <property type="project" value="InterPro"/>
</dbReference>
<protein>
    <recommendedName>
        <fullName evidence="2">Peptidase S1 domain-containing protein</fullName>
    </recommendedName>
</protein>
<dbReference type="AlphaFoldDB" id="A0AAE0SJ13"/>
<dbReference type="InterPro" id="IPR009003">
    <property type="entry name" value="Peptidase_S1_PA"/>
</dbReference>
<keyword evidence="4" id="KW-1185">Reference proteome</keyword>
<reference evidence="3" key="2">
    <citation type="journal article" date="2021" name="Genome Biol. Evol.">
        <title>Developing a high-quality reference genome for a parasitic bivalve with doubly uniparental inheritance (Bivalvia: Unionida).</title>
        <authorList>
            <person name="Smith C.H."/>
        </authorList>
    </citation>
    <scope>NUCLEOTIDE SEQUENCE</scope>
    <source>
        <strain evidence="3">CHS0354</strain>
        <tissue evidence="3">Mantle</tissue>
    </source>
</reference>
<evidence type="ECO:0000313" key="3">
    <source>
        <dbReference type="EMBL" id="KAK3592609.1"/>
    </source>
</evidence>
<sequence>MAARNDSYHYSVKLGVVDLDSTRQGSVRQVSRKYVHYGYDDTQLFNDIALLYFTTPIVMNDYVRPVCLSSSFFYQDLLNQGPNAECYISGWGDAEHGIFYDEGISHLQMTRVQLIANEECMHLRDWLIQDTVVCVDNSNVGSPSCYVSTKSFNSFVEIDFQINL</sequence>
<comment type="caution">
    <text evidence="3">The sequence shown here is derived from an EMBL/GenBank/DDBJ whole genome shotgun (WGS) entry which is preliminary data.</text>
</comment>
<dbReference type="PANTHER" id="PTHR24252">
    <property type="entry name" value="ACROSIN-RELATED"/>
    <property type="match status" value="1"/>
</dbReference>
<dbReference type="GO" id="GO:0004252">
    <property type="term" value="F:serine-type endopeptidase activity"/>
    <property type="evidence" value="ECO:0007669"/>
    <property type="project" value="InterPro"/>
</dbReference>
<dbReference type="PROSITE" id="PS50240">
    <property type="entry name" value="TRYPSIN_DOM"/>
    <property type="match status" value="1"/>
</dbReference>
<dbReference type="Pfam" id="PF00089">
    <property type="entry name" value="Trypsin"/>
    <property type="match status" value="1"/>
</dbReference>
<proteinExistence type="predicted"/>